<proteinExistence type="predicted"/>
<evidence type="ECO:0000313" key="2">
    <source>
        <dbReference type="Proteomes" id="UP000625631"/>
    </source>
</evidence>
<dbReference type="RefSeq" id="WP_198067131.1">
    <property type="nucleotide sequence ID" value="NZ_JAEDAD010000001.1"/>
</dbReference>
<dbReference type="EMBL" id="JAEDAE010000002">
    <property type="protein sequence ID" value="MBH8557389.1"/>
    <property type="molecule type" value="Genomic_DNA"/>
</dbReference>
<evidence type="ECO:0000313" key="1">
    <source>
        <dbReference type="EMBL" id="MBH8557389.1"/>
    </source>
</evidence>
<sequence length="46" mass="4699">MSAVMIICHELLPASYLLALAPAAATNEAELAAHLAHACRSGKPAV</sequence>
<protein>
    <submittedName>
        <fullName evidence="1">Uncharacterized protein</fullName>
    </submittedName>
</protein>
<gene>
    <name evidence="1" type="ORF">I7X13_04980</name>
</gene>
<name>A0ABS0Q409_9BACT</name>
<comment type="caution">
    <text evidence="1">The sequence shown here is derived from an EMBL/GenBank/DDBJ whole genome shotgun (WGS) entry which is preliminary data.</text>
</comment>
<dbReference type="Proteomes" id="UP000625631">
    <property type="component" value="Unassembled WGS sequence"/>
</dbReference>
<accession>A0ABS0Q409</accession>
<keyword evidence="2" id="KW-1185">Reference proteome</keyword>
<organism evidence="1 2">
    <name type="scientific">Hymenobacter negativus</name>
    <dbReference type="NCBI Taxonomy" id="2795026"/>
    <lineage>
        <taxon>Bacteria</taxon>
        <taxon>Pseudomonadati</taxon>
        <taxon>Bacteroidota</taxon>
        <taxon>Cytophagia</taxon>
        <taxon>Cytophagales</taxon>
        <taxon>Hymenobacteraceae</taxon>
        <taxon>Hymenobacter</taxon>
    </lineage>
</organism>
<reference evidence="1 2" key="1">
    <citation type="submission" date="2020-12" db="EMBL/GenBank/DDBJ databases">
        <title>Hymenobacter sp.</title>
        <authorList>
            <person name="Kim M.K."/>
        </authorList>
    </citation>
    <scope>NUCLEOTIDE SEQUENCE [LARGE SCALE GENOMIC DNA]</scope>
    <source>
        <strain evidence="1 2">BT442</strain>
    </source>
</reference>